<reference evidence="9" key="1">
    <citation type="journal article" date="2014" name="Int. J. Syst. Evol. Microbiol.">
        <title>Complete genome sequence of Corynebacterium casei LMG S-19264T (=DSM 44701T), isolated from a smear-ripened cheese.</title>
        <authorList>
            <consortium name="US DOE Joint Genome Institute (JGI-PGF)"/>
            <person name="Walter F."/>
            <person name="Albersmeier A."/>
            <person name="Kalinowski J."/>
            <person name="Ruckert C."/>
        </authorList>
    </citation>
    <scope>NUCLEOTIDE SEQUENCE</scope>
    <source>
        <strain evidence="9">CGMCC 1.12827</strain>
    </source>
</reference>
<feature type="transmembrane region" description="Helical" evidence="7">
    <location>
        <begin position="275"/>
        <end position="299"/>
    </location>
</feature>
<sequence>MTRTEVEHQSSAVANRPTWLVLSVVGLAVLIVPLGVSGTPVLLPAISADLGARLESVQWVVNAYNVAAASLMLTAGVLADRIGPRKIFVGGTSLYFVSLVAATLTSNVLVLDVLRALAGAGAGAIVTSGTAIVARNFEGQARASAFATIGMVIGLGLALGPSISGLVSEVAGWRGVFAVQAVLVGVALVGARLLPSFAGQSDGGRFDIPGAVLFSGGLVVFTVAIIRGPIAGWGSLQVVALFVVAVVLFGAFIVAELRTANPLFDLRLFANRQFLTVNIVNLEFALGFIGLLLALPAYLAVTRGLSSGMIGVTMLGLTVPAFVMPNVAGVLVRRGATTRLVLTLGLVLMSVGAAISLFTVSADASIVWLVASMIVTGSGVGVLMGVMDGAAVATVEQSSLGMAAGMFNTVRLAAESIASVVVVAAVASLSRSYLTDSGVAAAAAQRVGDRIASGNTDLGLNPPAASIIASSHDHALHGLAALSGLLGIVTIGVVLTVMRKSSDEH</sequence>
<feature type="transmembrane region" description="Helical" evidence="7">
    <location>
        <begin position="340"/>
        <end position="360"/>
    </location>
</feature>
<dbReference type="GO" id="GO:0005886">
    <property type="term" value="C:plasma membrane"/>
    <property type="evidence" value="ECO:0007669"/>
    <property type="project" value="UniProtKB-SubCell"/>
</dbReference>
<dbReference type="PANTHER" id="PTHR42718">
    <property type="entry name" value="MAJOR FACILITATOR SUPERFAMILY MULTIDRUG TRANSPORTER MFSC"/>
    <property type="match status" value="1"/>
</dbReference>
<keyword evidence="5 7" id="KW-1133">Transmembrane helix</keyword>
<reference evidence="9" key="2">
    <citation type="submission" date="2020-09" db="EMBL/GenBank/DDBJ databases">
        <authorList>
            <person name="Sun Q."/>
            <person name="Zhou Y."/>
        </authorList>
    </citation>
    <scope>NUCLEOTIDE SEQUENCE</scope>
    <source>
        <strain evidence="9">CGMCC 1.12827</strain>
    </source>
</reference>
<organism evidence="9 10">
    <name type="scientific">Gordonia jinhuaensis</name>
    <dbReference type="NCBI Taxonomy" id="1517702"/>
    <lineage>
        <taxon>Bacteria</taxon>
        <taxon>Bacillati</taxon>
        <taxon>Actinomycetota</taxon>
        <taxon>Actinomycetes</taxon>
        <taxon>Mycobacteriales</taxon>
        <taxon>Gordoniaceae</taxon>
        <taxon>Gordonia</taxon>
    </lineage>
</organism>
<evidence type="ECO:0000256" key="2">
    <source>
        <dbReference type="ARBA" id="ARBA00022448"/>
    </source>
</evidence>
<dbReference type="EMBL" id="BMGC01000013">
    <property type="protein sequence ID" value="GGB33366.1"/>
    <property type="molecule type" value="Genomic_DNA"/>
</dbReference>
<dbReference type="PANTHER" id="PTHR42718:SF46">
    <property type="entry name" value="BLR6921 PROTEIN"/>
    <property type="match status" value="1"/>
</dbReference>
<evidence type="ECO:0000256" key="3">
    <source>
        <dbReference type="ARBA" id="ARBA00022475"/>
    </source>
</evidence>
<dbReference type="InterPro" id="IPR020846">
    <property type="entry name" value="MFS_dom"/>
</dbReference>
<feature type="transmembrane region" description="Helical" evidence="7">
    <location>
        <begin position="63"/>
        <end position="80"/>
    </location>
</feature>
<feature type="transmembrane region" description="Helical" evidence="7">
    <location>
        <begin position="116"/>
        <end position="134"/>
    </location>
</feature>
<dbReference type="Gene3D" id="1.20.1250.20">
    <property type="entry name" value="MFS general substrate transporter like domains"/>
    <property type="match status" value="1"/>
</dbReference>
<dbReference type="SUPFAM" id="SSF103473">
    <property type="entry name" value="MFS general substrate transporter"/>
    <property type="match status" value="1"/>
</dbReference>
<feature type="transmembrane region" description="Helical" evidence="7">
    <location>
        <begin position="206"/>
        <end position="226"/>
    </location>
</feature>
<dbReference type="InterPro" id="IPR036259">
    <property type="entry name" value="MFS_trans_sf"/>
</dbReference>
<feature type="transmembrane region" description="Helical" evidence="7">
    <location>
        <begin position="366"/>
        <end position="391"/>
    </location>
</feature>
<comment type="subcellular location">
    <subcellularLocation>
        <location evidence="1">Cell membrane</location>
        <topology evidence="1">Multi-pass membrane protein</topology>
    </subcellularLocation>
</comment>
<feature type="domain" description="Major facilitator superfamily (MFS) profile" evidence="8">
    <location>
        <begin position="21"/>
        <end position="502"/>
    </location>
</feature>
<dbReference type="GO" id="GO:0022857">
    <property type="term" value="F:transmembrane transporter activity"/>
    <property type="evidence" value="ECO:0007669"/>
    <property type="project" value="InterPro"/>
</dbReference>
<protein>
    <submittedName>
        <fullName evidence="9">Membrane protein</fullName>
    </submittedName>
</protein>
<feature type="transmembrane region" description="Helical" evidence="7">
    <location>
        <begin position="412"/>
        <end position="430"/>
    </location>
</feature>
<dbReference type="Gene3D" id="1.20.1720.10">
    <property type="entry name" value="Multidrug resistance protein D"/>
    <property type="match status" value="1"/>
</dbReference>
<evidence type="ECO:0000313" key="10">
    <source>
        <dbReference type="Proteomes" id="UP000621454"/>
    </source>
</evidence>
<dbReference type="CDD" id="cd17321">
    <property type="entry name" value="MFS_MMR_MDR_like"/>
    <property type="match status" value="1"/>
</dbReference>
<evidence type="ECO:0000256" key="1">
    <source>
        <dbReference type="ARBA" id="ARBA00004651"/>
    </source>
</evidence>
<feature type="transmembrane region" description="Helical" evidence="7">
    <location>
        <begin position="173"/>
        <end position="194"/>
    </location>
</feature>
<feature type="transmembrane region" description="Helical" evidence="7">
    <location>
        <begin position="479"/>
        <end position="498"/>
    </location>
</feature>
<dbReference type="Pfam" id="PF07690">
    <property type="entry name" value="MFS_1"/>
    <property type="match status" value="1"/>
</dbReference>
<evidence type="ECO:0000313" key="9">
    <source>
        <dbReference type="EMBL" id="GGB33366.1"/>
    </source>
</evidence>
<name>A0A916WTN9_9ACTN</name>
<keyword evidence="6 7" id="KW-0472">Membrane</keyword>
<gene>
    <name evidence="9" type="ORF">GCM10011489_21920</name>
</gene>
<evidence type="ECO:0000259" key="8">
    <source>
        <dbReference type="PROSITE" id="PS50850"/>
    </source>
</evidence>
<feature type="transmembrane region" description="Helical" evidence="7">
    <location>
        <begin position="305"/>
        <end position="328"/>
    </location>
</feature>
<proteinExistence type="predicted"/>
<evidence type="ECO:0000256" key="5">
    <source>
        <dbReference type="ARBA" id="ARBA00022989"/>
    </source>
</evidence>
<feature type="transmembrane region" description="Helical" evidence="7">
    <location>
        <begin position="20"/>
        <end position="43"/>
    </location>
</feature>
<comment type="caution">
    <text evidence="9">The sequence shown here is derived from an EMBL/GenBank/DDBJ whole genome shotgun (WGS) entry which is preliminary data.</text>
</comment>
<accession>A0A916WTN9</accession>
<keyword evidence="3" id="KW-1003">Cell membrane</keyword>
<dbReference type="InterPro" id="IPR011701">
    <property type="entry name" value="MFS"/>
</dbReference>
<dbReference type="PROSITE" id="PS50850">
    <property type="entry name" value="MFS"/>
    <property type="match status" value="1"/>
</dbReference>
<feature type="transmembrane region" description="Helical" evidence="7">
    <location>
        <begin position="146"/>
        <end position="167"/>
    </location>
</feature>
<evidence type="ECO:0000256" key="4">
    <source>
        <dbReference type="ARBA" id="ARBA00022692"/>
    </source>
</evidence>
<keyword evidence="10" id="KW-1185">Reference proteome</keyword>
<dbReference type="Proteomes" id="UP000621454">
    <property type="component" value="Unassembled WGS sequence"/>
</dbReference>
<dbReference type="RefSeq" id="WP_188586623.1">
    <property type="nucleotide sequence ID" value="NZ_BMGC01000013.1"/>
</dbReference>
<keyword evidence="4 7" id="KW-0812">Transmembrane</keyword>
<evidence type="ECO:0000256" key="7">
    <source>
        <dbReference type="SAM" id="Phobius"/>
    </source>
</evidence>
<evidence type="ECO:0000256" key="6">
    <source>
        <dbReference type="ARBA" id="ARBA00023136"/>
    </source>
</evidence>
<feature type="transmembrane region" description="Helical" evidence="7">
    <location>
        <begin position="232"/>
        <end position="254"/>
    </location>
</feature>
<feature type="transmembrane region" description="Helical" evidence="7">
    <location>
        <begin position="87"/>
        <end position="110"/>
    </location>
</feature>
<dbReference type="AlphaFoldDB" id="A0A916WTN9"/>
<keyword evidence="2" id="KW-0813">Transport</keyword>